<evidence type="ECO:0000256" key="3">
    <source>
        <dbReference type="SAM" id="MobiDB-lite"/>
    </source>
</evidence>
<dbReference type="InterPro" id="IPR014729">
    <property type="entry name" value="Rossmann-like_a/b/a_fold"/>
</dbReference>
<reference evidence="4 5" key="1">
    <citation type="submission" date="2023-09" db="EMBL/GenBank/DDBJ databases">
        <title>Pangenome analysis of Batrachochytrium dendrobatidis and related Chytrids.</title>
        <authorList>
            <person name="Yacoub M.N."/>
            <person name="Stajich J.E."/>
            <person name="James T.Y."/>
        </authorList>
    </citation>
    <scope>NUCLEOTIDE SEQUENCE [LARGE SCALE GENOMIC DNA]</scope>
    <source>
        <strain evidence="4 5">JEL0888</strain>
    </source>
</reference>
<sequence>MRDILAKEIGIYTRLARLDTVVHPTLTTGMPPKSSIDRLTEHFIVGLEEEFPATVSTVVRTAFKIKTAHKNKDVCPLCEGPVDTIDTTALIVYGPPAEPAAASAERMEPTQQQHDAPIDLGPLLCYACRNITHNIKQRMRATAATAVTAATATGEPWARETILPGYVARHAALRVSRDRMRDQISEFLIDSGGEDDDDDHAAGGASHAP</sequence>
<protein>
    <submittedName>
        <fullName evidence="4">Cytoplasmic tRNA 2-thiolation protein 2</fullName>
    </submittedName>
</protein>
<evidence type="ECO:0000256" key="2">
    <source>
        <dbReference type="ARBA" id="ARBA00022694"/>
    </source>
</evidence>
<dbReference type="PANTHER" id="PTHR20882:SF14">
    <property type="entry name" value="CYTOPLASMIC TRNA 2-THIOLATION PROTEIN 2"/>
    <property type="match status" value="1"/>
</dbReference>
<evidence type="ECO:0000313" key="5">
    <source>
        <dbReference type="Proteomes" id="UP001527925"/>
    </source>
</evidence>
<keyword evidence="2" id="KW-0819">tRNA processing</keyword>
<evidence type="ECO:0000313" key="4">
    <source>
        <dbReference type="EMBL" id="KAL2916057.1"/>
    </source>
</evidence>
<dbReference type="InterPro" id="IPR019407">
    <property type="entry name" value="CTU2"/>
</dbReference>
<feature type="region of interest" description="Disordered" evidence="3">
    <location>
        <begin position="188"/>
        <end position="209"/>
    </location>
</feature>
<gene>
    <name evidence="4" type="primary">CTU2_2</name>
    <name evidence="4" type="ORF">HK105_204481</name>
</gene>
<comment type="caution">
    <text evidence="4">The sequence shown here is derived from an EMBL/GenBank/DDBJ whole genome shotgun (WGS) entry which is preliminary data.</text>
</comment>
<proteinExistence type="predicted"/>
<evidence type="ECO:0000256" key="1">
    <source>
        <dbReference type="ARBA" id="ARBA00022490"/>
    </source>
</evidence>
<name>A0ABR4N934_9FUNG</name>
<keyword evidence="1" id="KW-0963">Cytoplasm</keyword>
<keyword evidence="5" id="KW-1185">Reference proteome</keyword>
<dbReference type="Gene3D" id="3.40.50.620">
    <property type="entry name" value="HUPs"/>
    <property type="match status" value="1"/>
</dbReference>
<accession>A0ABR4N934</accession>
<dbReference type="EMBL" id="JADGIZ020000019">
    <property type="protein sequence ID" value="KAL2916057.1"/>
    <property type="molecule type" value="Genomic_DNA"/>
</dbReference>
<dbReference type="Pfam" id="PF10288">
    <property type="entry name" value="CTU2"/>
    <property type="match status" value="1"/>
</dbReference>
<organism evidence="4 5">
    <name type="scientific">Polyrhizophydium stewartii</name>
    <dbReference type="NCBI Taxonomy" id="2732419"/>
    <lineage>
        <taxon>Eukaryota</taxon>
        <taxon>Fungi</taxon>
        <taxon>Fungi incertae sedis</taxon>
        <taxon>Chytridiomycota</taxon>
        <taxon>Chytridiomycota incertae sedis</taxon>
        <taxon>Chytridiomycetes</taxon>
        <taxon>Rhizophydiales</taxon>
        <taxon>Rhizophydiales incertae sedis</taxon>
        <taxon>Polyrhizophydium</taxon>
    </lineage>
</organism>
<dbReference type="Proteomes" id="UP001527925">
    <property type="component" value="Unassembled WGS sequence"/>
</dbReference>
<dbReference type="PANTHER" id="PTHR20882">
    <property type="entry name" value="CYTOPLASMIC TRNA 2-THIOLATION PROTEIN 2"/>
    <property type="match status" value="1"/>
</dbReference>